<comment type="similarity">
    <text evidence="5">Belongs to the bacterial secretin family.</text>
</comment>
<keyword evidence="6" id="KW-0813">Transport</keyword>
<organism evidence="12 13">
    <name type="scientific">Caballeronia sordidicola</name>
    <name type="common">Burkholderia sordidicola</name>
    <dbReference type="NCBI Taxonomy" id="196367"/>
    <lineage>
        <taxon>Bacteria</taxon>
        <taxon>Pseudomonadati</taxon>
        <taxon>Pseudomonadota</taxon>
        <taxon>Betaproteobacteria</taxon>
        <taxon>Burkholderiales</taxon>
        <taxon>Burkholderiaceae</taxon>
        <taxon>Caballeronia</taxon>
    </lineage>
</organism>
<feature type="domain" description="NolW-like" evidence="10">
    <location>
        <begin position="279"/>
        <end position="409"/>
    </location>
</feature>
<feature type="domain" description="GspD-like N0" evidence="11">
    <location>
        <begin position="42"/>
        <end position="111"/>
    </location>
</feature>
<evidence type="ECO:0000256" key="7">
    <source>
        <dbReference type="SAM" id="MobiDB-lite"/>
    </source>
</evidence>
<dbReference type="InterPro" id="IPR050810">
    <property type="entry name" value="Bact_Secretion_Sys_Channel"/>
</dbReference>
<dbReference type="PRINTS" id="PR00811">
    <property type="entry name" value="BCTERIALGSPD"/>
</dbReference>
<feature type="compositionally biased region" description="Polar residues" evidence="7">
    <location>
        <begin position="299"/>
        <end position="309"/>
    </location>
</feature>
<proteinExistence type="inferred from homology"/>
<evidence type="ECO:0000259" key="11">
    <source>
        <dbReference type="Pfam" id="PF21305"/>
    </source>
</evidence>
<dbReference type="GO" id="GO:0015627">
    <property type="term" value="C:type II protein secretion system complex"/>
    <property type="evidence" value="ECO:0007669"/>
    <property type="project" value="TreeGrafter"/>
</dbReference>
<comment type="caution">
    <text evidence="12">The sequence shown here is derived from an EMBL/GenBank/DDBJ whole genome shotgun (WGS) entry which is preliminary data.</text>
</comment>
<keyword evidence="4" id="KW-0472">Membrane</keyword>
<dbReference type="Pfam" id="PF00263">
    <property type="entry name" value="Secretin"/>
    <property type="match status" value="1"/>
</dbReference>
<dbReference type="InterPro" id="IPR005644">
    <property type="entry name" value="NolW-like"/>
</dbReference>
<comment type="subcellular location">
    <subcellularLocation>
        <location evidence="6">Cell outer membrane</location>
    </subcellularLocation>
    <subcellularLocation>
        <location evidence="1">Membrane</location>
    </subcellularLocation>
</comment>
<feature type="region of interest" description="Disordered" evidence="7">
    <location>
        <begin position="662"/>
        <end position="686"/>
    </location>
</feature>
<accession>A0A242M661</accession>
<dbReference type="Proteomes" id="UP000195221">
    <property type="component" value="Unassembled WGS sequence"/>
</dbReference>
<dbReference type="InterPro" id="IPR004846">
    <property type="entry name" value="T2SS/T3SS_dom"/>
</dbReference>
<keyword evidence="3 8" id="KW-0732">Signal</keyword>
<keyword evidence="2" id="KW-0812">Transmembrane</keyword>
<evidence type="ECO:0000313" key="13">
    <source>
        <dbReference type="Proteomes" id="UP000195221"/>
    </source>
</evidence>
<feature type="compositionally biased region" description="Basic and acidic residues" evidence="7">
    <location>
        <begin position="676"/>
        <end position="686"/>
    </location>
</feature>
<feature type="domain" description="NolW-like" evidence="10">
    <location>
        <begin position="139"/>
        <end position="197"/>
    </location>
</feature>
<evidence type="ECO:0000256" key="1">
    <source>
        <dbReference type="ARBA" id="ARBA00004370"/>
    </source>
</evidence>
<feature type="domain" description="NolW-like" evidence="10">
    <location>
        <begin position="203"/>
        <end position="272"/>
    </location>
</feature>
<dbReference type="InterPro" id="IPR038591">
    <property type="entry name" value="NolW-like_sf"/>
</dbReference>
<feature type="compositionally biased region" description="Polar residues" evidence="7">
    <location>
        <begin position="339"/>
        <end position="356"/>
    </location>
</feature>
<dbReference type="Pfam" id="PF21305">
    <property type="entry name" value="type_II_gspD_N0"/>
    <property type="match status" value="1"/>
</dbReference>
<sequence length="707" mass="74899">MKQNGAPFRSSMKQRFIFKTAFLALGASLLNYSHPIAAAVTMNFVNSDIELVARSIGAATGRTIVVDPRVKGQLNLNSESPVSDDTALKTLESALRMQGFSLLQDHGILKVVPEADAKLQGVPTYIGNSPTAKGDQIVTQVFHLRRESANNLLPVLRSLISPNNTIAAYPSNNTIIVTDYADNIQRIASIISGIEAASAANIEVVQLNFADAATIAPQAQKLLDLSTIGDSDPTQKVTVAADTRTNSIVLRSSGPTRLSEAETLTVKLDTPTRTPGNIHIVTLRNADATDLAKTLRSIVGQTSGGDSKTSSTPSSGNGQNSSGLSKSDGSLPPLPSDGSGVSTATAAPSASGNTPFSSSAAASGTSSGDSDRGSGEIVADVSTNSLIITASEAVFNNLSVVISRLDQRKVQVYIESLIMEVSSSKTGQFGIEWLTPDGLASVSATTTNVGLIAGFGNILGTKGLFQALQTNSDVNILSTPSLVTLDNHEARILVGTNIPLESGSYSTNTTSSSSVSPFNTYDRKDVGIMLNVKPQINQGGTIKLQLYQEDSSVETGTANQSGGYSIDKRSLQSTILADDGQIIVLGGLISDSYTNGNSRVPWISKVPLLGSLFRNETKNRVKTNLLIFIRPVIIKDASALRAIALDRYGYMQDKSVNYRTDNWTEKDDTVPVPPPLRKDRAGNDSDLFDVRHMEHKLDSPSAIDNAQ</sequence>
<feature type="compositionally biased region" description="Low complexity" evidence="7">
    <location>
        <begin position="310"/>
        <end position="327"/>
    </location>
</feature>
<evidence type="ECO:0000256" key="6">
    <source>
        <dbReference type="RuleBase" id="RU004004"/>
    </source>
</evidence>
<protein>
    <submittedName>
        <fullName evidence="12">General secretion pathway protein D</fullName>
    </submittedName>
</protein>
<evidence type="ECO:0000256" key="8">
    <source>
        <dbReference type="SAM" id="SignalP"/>
    </source>
</evidence>
<dbReference type="PANTHER" id="PTHR30332">
    <property type="entry name" value="PROBABLE GENERAL SECRETION PATHWAY PROTEIN D"/>
    <property type="match status" value="1"/>
</dbReference>
<dbReference type="RefSeq" id="WP_256936070.1">
    <property type="nucleotide sequence ID" value="NZ_NBTZ01000159.1"/>
</dbReference>
<feature type="chain" id="PRO_5012760547" evidence="8">
    <location>
        <begin position="39"/>
        <end position="707"/>
    </location>
</feature>
<dbReference type="GO" id="GO:0009279">
    <property type="term" value="C:cell outer membrane"/>
    <property type="evidence" value="ECO:0007669"/>
    <property type="project" value="UniProtKB-SubCell"/>
</dbReference>
<feature type="region of interest" description="Disordered" evidence="7">
    <location>
        <begin position="298"/>
        <end position="376"/>
    </location>
</feature>
<dbReference type="Pfam" id="PF03958">
    <property type="entry name" value="Secretin_N"/>
    <property type="match status" value="3"/>
</dbReference>
<evidence type="ECO:0000313" key="12">
    <source>
        <dbReference type="EMBL" id="OTP66584.1"/>
    </source>
</evidence>
<dbReference type="InterPro" id="IPR001775">
    <property type="entry name" value="GspD/PilQ"/>
</dbReference>
<reference evidence="12 13" key="1">
    <citation type="submission" date="2017-03" db="EMBL/GenBank/DDBJ databases">
        <title>Genome analysis of strain PAMC 26577.</title>
        <authorList>
            <person name="Oh H.-M."/>
            <person name="Yang J.-A."/>
        </authorList>
    </citation>
    <scope>NUCLEOTIDE SEQUENCE [LARGE SCALE GENOMIC DNA]</scope>
    <source>
        <strain evidence="12 13">PAMC 26577</strain>
    </source>
</reference>
<evidence type="ECO:0000256" key="5">
    <source>
        <dbReference type="RuleBase" id="RU004003"/>
    </source>
</evidence>
<feature type="domain" description="Type II/III secretion system secretin-like" evidence="9">
    <location>
        <begin position="467"/>
        <end position="635"/>
    </location>
</feature>
<dbReference type="AlphaFoldDB" id="A0A242M661"/>
<dbReference type="GO" id="GO:0009306">
    <property type="term" value="P:protein secretion"/>
    <property type="evidence" value="ECO:0007669"/>
    <property type="project" value="InterPro"/>
</dbReference>
<evidence type="ECO:0000259" key="9">
    <source>
        <dbReference type="Pfam" id="PF00263"/>
    </source>
</evidence>
<dbReference type="InterPro" id="IPR049371">
    <property type="entry name" value="GspD-like_N0"/>
</dbReference>
<evidence type="ECO:0000259" key="10">
    <source>
        <dbReference type="Pfam" id="PF03958"/>
    </source>
</evidence>
<dbReference type="PANTHER" id="PTHR30332:SF24">
    <property type="entry name" value="SECRETIN GSPD-RELATED"/>
    <property type="match status" value="1"/>
</dbReference>
<feature type="compositionally biased region" description="Low complexity" evidence="7">
    <location>
        <begin position="357"/>
        <end position="368"/>
    </location>
</feature>
<evidence type="ECO:0000256" key="3">
    <source>
        <dbReference type="ARBA" id="ARBA00022729"/>
    </source>
</evidence>
<dbReference type="Gene3D" id="3.30.1370.120">
    <property type="match status" value="3"/>
</dbReference>
<evidence type="ECO:0000256" key="2">
    <source>
        <dbReference type="ARBA" id="ARBA00022692"/>
    </source>
</evidence>
<name>A0A242M661_CABSO</name>
<feature type="signal peptide" evidence="8">
    <location>
        <begin position="1"/>
        <end position="38"/>
    </location>
</feature>
<gene>
    <name evidence="12" type="ORF">PAMC26577_37480</name>
</gene>
<dbReference type="EMBL" id="NBTZ01000159">
    <property type="protein sequence ID" value="OTP66584.1"/>
    <property type="molecule type" value="Genomic_DNA"/>
</dbReference>
<evidence type="ECO:0000256" key="4">
    <source>
        <dbReference type="ARBA" id="ARBA00023136"/>
    </source>
</evidence>